<protein>
    <submittedName>
        <fullName evidence="4">HIT domain-containing protein</fullName>
    </submittedName>
</protein>
<evidence type="ECO:0000313" key="3">
    <source>
        <dbReference type="Proteomes" id="UP000887540"/>
    </source>
</evidence>
<dbReference type="Proteomes" id="UP000887540">
    <property type="component" value="Unplaced"/>
</dbReference>
<organism evidence="3 4">
    <name type="scientific">Acrobeloides nanus</name>
    <dbReference type="NCBI Taxonomy" id="290746"/>
    <lineage>
        <taxon>Eukaryota</taxon>
        <taxon>Metazoa</taxon>
        <taxon>Ecdysozoa</taxon>
        <taxon>Nematoda</taxon>
        <taxon>Chromadorea</taxon>
        <taxon>Rhabditida</taxon>
        <taxon>Tylenchina</taxon>
        <taxon>Cephalobomorpha</taxon>
        <taxon>Cephaloboidea</taxon>
        <taxon>Cephalobidae</taxon>
        <taxon>Acrobeloides</taxon>
    </lineage>
</organism>
<dbReference type="GO" id="GO:0003824">
    <property type="term" value="F:catalytic activity"/>
    <property type="evidence" value="ECO:0007669"/>
    <property type="project" value="InterPro"/>
</dbReference>
<dbReference type="SUPFAM" id="SSF54197">
    <property type="entry name" value="HIT-like"/>
    <property type="match status" value="1"/>
</dbReference>
<dbReference type="InterPro" id="IPR036265">
    <property type="entry name" value="HIT-like_sf"/>
</dbReference>
<evidence type="ECO:0000259" key="2">
    <source>
        <dbReference type="PROSITE" id="PS51084"/>
    </source>
</evidence>
<dbReference type="Pfam" id="PF11969">
    <property type="entry name" value="DcpS_C"/>
    <property type="match status" value="1"/>
</dbReference>
<dbReference type="PROSITE" id="PS51084">
    <property type="entry name" value="HIT_2"/>
    <property type="match status" value="1"/>
</dbReference>
<dbReference type="InterPro" id="IPR001310">
    <property type="entry name" value="Histidine_triad_HIT"/>
</dbReference>
<evidence type="ECO:0000256" key="1">
    <source>
        <dbReference type="PROSITE-ProRule" id="PRU00464"/>
    </source>
</evidence>
<accession>A0A914DFP4</accession>
<comment type="caution">
    <text evidence="1">Lacks conserved residue(s) required for the propagation of feature annotation.</text>
</comment>
<dbReference type="InterPro" id="IPR011146">
    <property type="entry name" value="HIT-like"/>
</dbReference>
<dbReference type="WBParaSite" id="ACRNAN_scaffold2367.g17574.t1">
    <property type="protein sequence ID" value="ACRNAN_scaffold2367.g17574.t1"/>
    <property type="gene ID" value="ACRNAN_scaffold2367.g17574"/>
</dbReference>
<dbReference type="Gene3D" id="3.30.428.10">
    <property type="entry name" value="HIT-like"/>
    <property type="match status" value="1"/>
</dbReference>
<reference evidence="4" key="1">
    <citation type="submission" date="2022-11" db="UniProtKB">
        <authorList>
            <consortium name="WormBaseParasite"/>
        </authorList>
    </citation>
    <scope>IDENTIFICATION</scope>
</reference>
<name>A0A914DFP4_9BILA</name>
<dbReference type="AlphaFoldDB" id="A0A914DFP4"/>
<proteinExistence type="predicted"/>
<evidence type="ECO:0000313" key="4">
    <source>
        <dbReference type="WBParaSite" id="ACRNAN_scaffold2367.g17574.t1"/>
    </source>
</evidence>
<feature type="domain" description="HIT" evidence="2">
    <location>
        <begin position="22"/>
        <end position="72"/>
    </location>
</feature>
<dbReference type="PANTHER" id="PTHR23089">
    <property type="entry name" value="HISTIDINE TRIAD HIT PROTEIN"/>
    <property type="match status" value="1"/>
</dbReference>
<keyword evidence="3" id="KW-1185">Reference proteome</keyword>
<sequence length="131" mass="15331">MGNLISDDDKKMLNQCQENSCVFCKIVKKRSGTIIYEDSDVIAFYDINPKAPVHFLVTPKKHIDMIQHLTPKNDDVILLEGSRMMMSFWNIRHLPHRTDLRLFKKVSLTWAEAFAMSYKHIEFVVQQIAYV</sequence>